<keyword evidence="1" id="KW-0732">Signal</keyword>
<evidence type="ECO:0000313" key="2">
    <source>
        <dbReference type="EMBL" id="KAK7678678.1"/>
    </source>
</evidence>
<evidence type="ECO:0008006" key="4">
    <source>
        <dbReference type="Google" id="ProtNLM"/>
    </source>
</evidence>
<reference evidence="2 3" key="1">
    <citation type="submission" date="2022-09" db="EMBL/GenBank/DDBJ databases">
        <authorList>
            <person name="Palmer J.M."/>
        </authorList>
    </citation>
    <scope>NUCLEOTIDE SEQUENCE [LARGE SCALE GENOMIC DNA]</scope>
    <source>
        <strain evidence="2 3">DSM 7382</strain>
    </source>
</reference>
<dbReference type="AlphaFoldDB" id="A0AAW0FM60"/>
<name>A0AAW0FM60_9APHY</name>
<comment type="caution">
    <text evidence="2">The sequence shown here is derived from an EMBL/GenBank/DDBJ whole genome shotgun (WGS) entry which is preliminary data.</text>
</comment>
<evidence type="ECO:0000313" key="3">
    <source>
        <dbReference type="Proteomes" id="UP001385951"/>
    </source>
</evidence>
<sequence>MLNVLLWTFTVCNLTILSANVYRVFGPQKETQHTWLDRDNPLYVPTGPINTVEMTFQESTRFGFDPQNDWRTLYTSHHGIGFIHLGPFHHRFLGSTHHALHCVRRMIDDFNAPDHVSNP</sequence>
<dbReference type="EMBL" id="JASBNA010000068">
    <property type="protein sequence ID" value="KAK7678678.1"/>
    <property type="molecule type" value="Genomic_DNA"/>
</dbReference>
<evidence type="ECO:0000256" key="1">
    <source>
        <dbReference type="SAM" id="SignalP"/>
    </source>
</evidence>
<feature type="chain" id="PRO_5043396060" description="Secreted protein" evidence="1">
    <location>
        <begin position="20"/>
        <end position="119"/>
    </location>
</feature>
<accession>A0AAW0FM60</accession>
<proteinExistence type="predicted"/>
<feature type="signal peptide" evidence="1">
    <location>
        <begin position="1"/>
        <end position="19"/>
    </location>
</feature>
<protein>
    <recommendedName>
        <fullName evidence="4">Secreted protein</fullName>
    </recommendedName>
</protein>
<dbReference type="Proteomes" id="UP001385951">
    <property type="component" value="Unassembled WGS sequence"/>
</dbReference>
<keyword evidence="3" id="KW-1185">Reference proteome</keyword>
<gene>
    <name evidence="2" type="ORF">QCA50_018260</name>
</gene>
<organism evidence="2 3">
    <name type="scientific">Cerrena zonata</name>
    <dbReference type="NCBI Taxonomy" id="2478898"/>
    <lineage>
        <taxon>Eukaryota</taxon>
        <taxon>Fungi</taxon>
        <taxon>Dikarya</taxon>
        <taxon>Basidiomycota</taxon>
        <taxon>Agaricomycotina</taxon>
        <taxon>Agaricomycetes</taxon>
        <taxon>Polyporales</taxon>
        <taxon>Cerrenaceae</taxon>
        <taxon>Cerrena</taxon>
    </lineage>
</organism>